<dbReference type="InterPro" id="IPR002508">
    <property type="entry name" value="MurNAc-LAA_cat"/>
</dbReference>
<dbReference type="RefSeq" id="WP_260979092.1">
    <property type="nucleotide sequence ID" value="NZ_JAODBU010000013.1"/>
</dbReference>
<comment type="caution">
    <text evidence="3">The sequence shown here is derived from an EMBL/GenBank/DDBJ whole genome shotgun (WGS) entry which is preliminary data.</text>
</comment>
<evidence type="ECO:0000259" key="2">
    <source>
        <dbReference type="SMART" id="SM00646"/>
    </source>
</evidence>
<dbReference type="PANTHER" id="PTHR30404:SF0">
    <property type="entry name" value="N-ACETYLMURAMOYL-L-ALANINE AMIDASE AMIC"/>
    <property type="match status" value="1"/>
</dbReference>
<proteinExistence type="predicted"/>
<evidence type="ECO:0000313" key="3">
    <source>
        <dbReference type="EMBL" id="MCT7399857.1"/>
    </source>
</evidence>
<name>A0ABT2M5B8_9FIRM</name>
<reference evidence="3" key="1">
    <citation type="submission" date="2022-09" db="EMBL/GenBank/DDBJ databases">
        <title>Eubacterium sp. LFL-14 isolated from human feces.</title>
        <authorList>
            <person name="Liu F."/>
        </authorList>
    </citation>
    <scope>NUCLEOTIDE SEQUENCE</scope>
    <source>
        <strain evidence="3">LFL-14</strain>
    </source>
</reference>
<dbReference type="InterPro" id="IPR050695">
    <property type="entry name" value="N-acetylmuramoyl_amidase_3"/>
</dbReference>
<sequence>MTNIINWMKTSFTNMYEILKRNIKIEAVMAFLLLMSITMIACNMEKIVESDNKETKKQEHKPFSGYTIVIDPGHGGIDPGKIGINDALEKNINLSISLYIEEILKNTGAKVVLTRESDTGLYQESDGNKKRADMEKRCEIINKEYLENEKIIVVSVHQNSFTSENVKGAQVFYYRNSAGGTELAKIMQTILNDNININNKKEIKENTSYYMLLHTKCPTIIVECGFLSNWDDANNLSSDEYQKRMAGLICKGIEEYLKK</sequence>
<organism evidence="3 4">
    <name type="scientific">Eubacterium album</name>
    <dbReference type="NCBI Taxonomy" id="2978477"/>
    <lineage>
        <taxon>Bacteria</taxon>
        <taxon>Bacillati</taxon>
        <taxon>Bacillota</taxon>
        <taxon>Clostridia</taxon>
        <taxon>Eubacteriales</taxon>
        <taxon>Eubacteriaceae</taxon>
        <taxon>Eubacterium</taxon>
    </lineage>
</organism>
<dbReference type="Proteomes" id="UP001431199">
    <property type="component" value="Unassembled WGS sequence"/>
</dbReference>
<gene>
    <name evidence="3" type="ORF">N5B56_12335</name>
</gene>
<accession>A0ABT2M5B8</accession>
<dbReference type="EC" id="3.5.1.28" evidence="3"/>
<dbReference type="Pfam" id="PF01520">
    <property type="entry name" value="Amidase_3"/>
    <property type="match status" value="1"/>
</dbReference>
<dbReference type="GO" id="GO:0008745">
    <property type="term" value="F:N-acetylmuramoyl-L-alanine amidase activity"/>
    <property type="evidence" value="ECO:0007669"/>
    <property type="project" value="UniProtKB-EC"/>
</dbReference>
<dbReference type="CDD" id="cd02696">
    <property type="entry name" value="MurNAc-LAA"/>
    <property type="match status" value="1"/>
</dbReference>
<dbReference type="SMART" id="SM00646">
    <property type="entry name" value="Ami_3"/>
    <property type="match status" value="1"/>
</dbReference>
<evidence type="ECO:0000256" key="1">
    <source>
        <dbReference type="ARBA" id="ARBA00022801"/>
    </source>
</evidence>
<protein>
    <submittedName>
        <fullName evidence="3">N-acetylmuramoyl-L-alanine amidase</fullName>
        <ecNumber evidence="3">3.5.1.28</ecNumber>
    </submittedName>
</protein>
<keyword evidence="4" id="KW-1185">Reference proteome</keyword>
<evidence type="ECO:0000313" key="4">
    <source>
        <dbReference type="Proteomes" id="UP001431199"/>
    </source>
</evidence>
<dbReference type="SUPFAM" id="SSF53187">
    <property type="entry name" value="Zn-dependent exopeptidases"/>
    <property type="match status" value="1"/>
</dbReference>
<dbReference type="EMBL" id="JAODBU010000013">
    <property type="protein sequence ID" value="MCT7399857.1"/>
    <property type="molecule type" value="Genomic_DNA"/>
</dbReference>
<dbReference type="Gene3D" id="3.40.630.40">
    <property type="entry name" value="Zn-dependent exopeptidases"/>
    <property type="match status" value="1"/>
</dbReference>
<dbReference type="PANTHER" id="PTHR30404">
    <property type="entry name" value="N-ACETYLMURAMOYL-L-ALANINE AMIDASE"/>
    <property type="match status" value="1"/>
</dbReference>
<keyword evidence="1 3" id="KW-0378">Hydrolase</keyword>
<feature type="domain" description="MurNAc-LAA" evidence="2">
    <location>
        <begin position="149"/>
        <end position="254"/>
    </location>
</feature>